<gene>
    <name evidence="5" type="ORF">MSP1404_LOCUS980</name>
</gene>
<dbReference type="InterPro" id="IPR001298">
    <property type="entry name" value="Filamin/ABP280_rpt"/>
</dbReference>
<feature type="repeat" description="Filamin" evidence="2">
    <location>
        <begin position="329"/>
        <end position="435"/>
    </location>
</feature>
<dbReference type="Pfam" id="PF00630">
    <property type="entry name" value="Filamin"/>
    <property type="match status" value="3"/>
</dbReference>
<dbReference type="InterPro" id="IPR013783">
    <property type="entry name" value="Ig-like_fold"/>
</dbReference>
<dbReference type="AlphaFoldDB" id="A0A7S0KEW5"/>
<feature type="coiled-coil region" evidence="3">
    <location>
        <begin position="1080"/>
        <end position="1114"/>
    </location>
</feature>
<dbReference type="GO" id="GO:0051015">
    <property type="term" value="F:actin filament binding"/>
    <property type="evidence" value="ECO:0007669"/>
    <property type="project" value="InterPro"/>
</dbReference>
<feature type="repeat" description="Filamin" evidence="2">
    <location>
        <begin position="680"/>
        <end position="774"/>
    </location>
</feature>
<protein>
    <submittedName>
        <fullName evidence="5">Uncharacterized protein</fullName>
    </submittedName>
</protein>
<keyword evidence="1" id="KW-0677">Repeat</keyword>
<name>A0A7S0KEW5_MICPS</name>
<reference evidence="5" key="1">
    <citation type="submission" date="2021-01" db="EMBL/GenBank/DDBJ databases">
        <authorList>
            <person name="Corre E."/>
            <person name="Pelletier E."/>
            <person name="Niang G."/>
            <person name="Scheremetjew M."/>
            <person name="Finn R."/>
            <person name="Kale V."/>
            <person name="Holt S."/>
            <person name="Cochrane G."/>
            <person name="Meng A."/>
            <person name="Brown T."/>
            <person name="Cohen L."/>
        </authorList>
    </citation>
    <scope>NUCLEOTIDE SEQUENCE</scope>
    <source>
        <strain evidence="5">CCMP494</strain>
    </source>
</reference>
<dbReference type="InterPro" id="IPR014756">
    <property type="entry name" value="Ig_E-set"/>
</dbReference>
<evidence type="ECO:0000256" key="1">
    <source>
        <dbReference type="ARBA" id="ARBA00022737"/>
    </source>
</evidence>
<dbReference type="InterPro" id="IPR044801">
    <property type="entry name" value="Filamin"/>
</dbReference>
<dbReference type="Gene3D" id="2.60.40.10">
    <property type="entry name" value="Immunoglobulins"/>
    <property type="match status" value="6"/>
</dbReference>
<dbReference type="GO" id="GO:0030036">
    <property type="term" value="P:actin cytoskeleton organization"/>
    <property type="evidence" value="ECO:0007669"/>
    <property type="project" value="InterPro"/>
</dbReference>
<accession>A0A7S0KEW5</accession>
<dbReference type="InterPro" id="IPR017868">
    <property type="entry name" value="Filamin/ABP280_repeat-like"/>
</dbReference>
<dbReference type="EMBL" id="HBEV01001210">
    <property type="protein sequence ID" value="CAD8576971.1"/>
    <property type="molecule type" value="Transcribed_RNA"/>
</dbReference>
<dbReference type="PANTHER" id="PTHR38537">
    <property type="entry name" value="JITTERBUG, ISOFORM N"/>
    <property type="match status" value="1"/>
</dbReference>
<evidence type="ECO:0000256" key="4">
    <source>
        <dbReference type="SAM" id="MobiDB-lite"/>
    </source>
</evidence>
<organism evidence="5">
    <name type="scientific">Micromonas pusilla</name>
    <name type="common">Picoplanktonic green alga</name>
    <name type="synonym">Chromulina pusilla</name>
    <dbReference type="NCBI Taxonomy" id="38833"/>
    <lineage>
        <taxon>Eukaryota</taxon>
        <taxon>Viridiplantae</taxon>
        <taxon>Chlorophyta</taxon>
        <taxon>Mamiellophyceae</taxon>
        <taxon>Mamiellales</taxon>
        <taxon>Mamiellaceae</taxon>
        <taxon>Micromonas</taxon>
    </lineage>
</organism>
<feature type="region of interest" description="Disordered" evidence="4">
    <location>
        <begin position="555"/>
        <end position="594"/>
    </location>
</feature>
<dbReference type="PANTHER" id="PTHR38537:SF8">
    <property type="entry name" value="FILAMIN-A"/>
    <property type="match status" value="1"/>
</dbReference>
<keyword evidence="3" id="KW-0175">Coiled coil</keyword>
<feature type="repeat" description="Filamin" evidence="2">
    <location>
        <begin position="437"/>
        <end position="539"/>
    </location>
</feature>
<sequence>MTASLPPDRAGAIIASGGIPAEDAGSMLDALPLDAADKVMAALPPDVADKAAQHVTSDEIRERAAARAVVHLPSSTLEGEGAERCVAGVEASFRLESANPGGGRIGRGGAIISCVMHALEPASNSGAEVDDADGETEGESGATKMTTRKRLGFPFPVEAQCEDLGDGTYEFYYELQRAGEYQCSLQTAGHEHCFYVLCVPGALDPNSCTVEEPALEFDRWTAGAPLEVRVNCHDMFGNPIKPPSAQERVGSSSNPLVIVADGEGPGMVEAEVVADESDPDATWQIARFRATECGEYELRVFATETQRQWWGGMPRNNLPGAPLRLTLTPAPADPTRSRVKLGGLKERPGGMLVGMAGREASVVVTAVDKYDNPAEFGDLKLRVDAMGPADVTFRKESNDGSSCRFFGSPERSGSYTLRVTLAGRTVAGFPRNLQVVAARTDPTRCVVRGDALEGIRVGETAKASVVAHDAFGNSCLEGGDQVMVRLLGPAGVVDADVVDYGDGTYGLSFSVPRAGVWRAHLAVNGGENPNPVAEFVASQGVLAANQVALRIVHDQGGFNKDDDDDDDDYYFGKSRSRRGNRNLPGNSAVSQPPRAGTETIVHVQALDYDVSGREVSGAEPVCLRMLSPSGVSANVPLRLAKDGARFHARVRWPEVGRHVLVASINGDAVVGSPSRVDVVAADVHLPSCKVQGTGSVSCVAGERTRFVVEARDSRGNRLSAGGASLSLMVQTPGSEPTRGSVLDQGDGTYAASYAVDKAGPYVLVLSAGAMHAGGQTSGTSGSRLALEGVCRPGATDVTKCVVDASGLAQLTAGTRGVVKIVRRDKFGNAVDAGPDMLPFRVEATGVGPVAVETVESGDGGCEIRFEAKVAGRYALHAWSGYKRDAVAGSPFDVVVLPGQASASSCVAQLVGTHTHAVGGPGVVAAVAGETLSVRMQARDRFGNATAWKRWQTLSVAASGPQDVVFKERLEDNQSEVAMLSDNGGNVRQLATASIGDMAASGRGVFSAVLHRAGAYVVWCTVGGQAVAGWPRVIQVVPNTAQADASEWRAEAETMALTSEIASNAHDPFDRTGVVGERDTRRGALGEAQRARAEADSLRARLAKYEEAAAVVMEAAEATGITLKQHARAAAMAKEARIRELGEEVEVDDTVGTRATGGAASEAFDARATRQLGIRELTAEEENDWTAGTPRQRGGRRSGGATTRAPDADRL</sequence>
<feature type="repeat" description="Filamin" evidence="2">
    <location>
        <begin position="584"/>
        <end position="678"/>
    </location>
</feature>
<evidence type="ECO:0000313" key="5">
    <source>
        <dbReference type="EMBL" id="CAD8576971.1"/>
    </source>
</evidence>
<evidence type="ECO:0000256" key="2">
    <source>
        <dbReference type="PROSITE-ProRule" id="PRU00087"/>
    </source>
</evidence>
<feature type="repeat" description="Filamin" evidence="2">
    <location>
        <begin position="792"/>
        <end position="895"/>
    </location>
</feature>
<dbReference type="SUPFAM" id="SSF81296">
    <property type="entry name" value="E set domains"/>
    <property type="match status" value="6"/>
</dbReference>
<evidence type="ECO:0000256" key="3">
    <source>
        <dbReference type="SAM" id="Coils"/>
    </source>
</evidence>
<dbReference type="SMART" id="SM00557">
    <property type="entry name" value="IG_FLMN"/>
    <property type="match status" value="5"/>
</dbReference>
<dbReference type="PROSITE" id="PS50194">
    <property type="entry name" value="FILAMIN_REPEAT"/>
    <property type="match status" value="5"/>
</dbReference>
<proteinExistence type="predicted"/>
<feature type="region of interest" description="Disordered" evidence="4">
    <location>
        <begin position="1174"/>
        <end position="1210"/>
    </location>
</feature>